<protein>
    <submittedName>
        <fullName evidence="1">Replication protein</fullName>
    </submittedName>
</protein>
<name>A0ACC6M886_9BACI</name>
<gene>
    <name evidence="1" type="ORF">SH601_14175</name>
</gene>
<evidence type="ECO:0000313" key="2">
    <source>
        <dbReference type="Proteomes" id="UP001277972"/>
    </source>
</evidence>
<proteinExistence type="predicted"/>
<reference evidence="1" key="1">
    <citation type="submission" date="2023-11" db="EMBL/GenBank/DDBJ databases">
        <title>Gracilibacillus pellucida a moderately halophilic bacterium isolated from saline soil in Xinjiang province.</title>
        <authorList>
            <person name="Zhang Z."/>
            <person name="Tan F."/>
            <person name="Wang Y."/>
            <person name="Xia M."/>
        </authorList>
    </citation>
    <scope>NUCLEOTIDE SEQUENCE</scope>
    <source>
        <strain evidence="1">S3-1-1</strain>
    </source>
</reference>
<sequence>MANPQLENGYTRIANELWNEILRRNFTKRQINLILFIWRLSYGTGQKACKIAKFTSFEQVGMYKQDVKKELVFLRECAVLEWEEESMVFSINKHYQNWQVTPNKKWDNEAFNQLIYENIKRKKATNTKEESNQQGQARTVINLKVRKILTSSKQSVSKTRTLKLVKYVPQQGGKSVTIKRAASLKKVVKKLVLKDIKIVSSYSRDHRFGELIQFYRANLQRAVTESPFNYELLTQWYSEVGYDLLYAAMKVSAKAEAKGVRFLEGVLSNWKEAGVQTLDDATQYEKQVKANKKSSYSKKKQKNNKADIVPEWYQKQQTENKQEVKQESEADRKRKAEEVDRMLEEYLKERQC</sequence>
<accession>A0ACC6M886</accession>
<keyword evidence="2" id="KW-1185">Reference proteome</keyword>
<dbReference type="EMBL" id="JAWZSR010000009">
    <property type="protein sequence ID" value="MDX8047135.1"/>
    <property type="molecule type" value="Genomic_DNA"/>
</dbReference>
<evidence type="ECO:0000313" key="1">
    <source>
        <dbReference type="EMBL" id="MDX8047135.1"/>
    </source>
</evidence>
<organism evidence="1 2">
    <name type="scientific">Gracilibacillus pellucidus</name>
    <dbReference type="NCBI Taxonomy" id="3095368"/>
    <lineage>
        <taxon>Bacteria</taxon>
        <taxon>Bacillati</taxon>
        <taxon>Bacillota</taxon>
        <taxon>Bacilli</taxon>
        <taxon>Bacillales</taxon>
        <taxon>Bacillaceae</taxon>
        <taxon>Gracilibacillus</taxon>
    </lineage>
</organism>
<comment type="caution">
    <text evidence="1">The sequence shown here is derived from an EMBL/GenBank/DDBJ whole genome shotgun (WGS) entry which is preliminary data.</text>
</comment>
<dbReference type="Proteomes" id="UP001277972">
    <property type="component" value="Unassembled WGS sequence"/>
</dbReference>